<dbReference type="Gene3D" id="3.30.200.20">
    <property type="entry name" value="Phosphorylase Kinase, domain 1"/>
    <property type="match status" value="1"/>
</dbReference>
<keyword evidence="15" id="KW-0460">Magnesium</keyword>
<keyword evidence="13" id="KW-0378">Hydrolase</keyword>
<keyword evidence="9" id="KW-0808">Transferase</keyword>
<dbReference type="Proteomes" id="UP000825002">
    <property type="component" value="Unassembled WGS sequence"/>
</dbReference>
<dbReference type="InterPro" id="IPR051272">
    <property type="entry name" value="RIO-type_Ser/Thr_kinase"/>
</dbReference>
<evidence type="ECO:0000256" key="6">
    <source>
        <dbReference type="ARBA" id="ARBA00022490"/>
    </source>
</evidence>
<dbReference type="InterPro" id="IPR011009">
    <property type="entry name" value="Kinase-like_dom_sf"/>
</dbReference>
<dbReference type="GO" id="GO:0016301">
    <property type="term" value="F:kinase activity"/>
    <property type="evidence" value="ECO:0007669"/>
    <property type="project" value="UniProtKB-KW"/>
</dbReference>
<dbReference type="SMART" id="SM00090">
    <property type="entry name" value="RIO"/>
    <property type="match status" value="1"/>
</dbReference>
<evidence type="ECO:0000256" key="13">
    <source>
        <dbReference type="ARBA" id="ARBA00022801"/>
    </source>
</evidence>
<evidence type="ECO:0000256" key="3">
    <source>
        <dbReference type="ARBA" id="ARBA00009196"/>
    </source>
</evidence>
<organism evidence="20 21">
    <name type="scientific">Fragariocoptes setiger</name>
    <dbReference type="NCBI Taxonomy" id="1670756"/>
    <lineage>
        <taxon>Eukaryota</taxon>
        <taxon>Metazoa</taxon>
        <taxon>Ecdysozoa</taxon>
        <taxon>Arthropoda</taxon>
        <taxon>Chelicerata</taxon>
        <taxon>Arachnida</taxon>
        <taxon>Acari</taxon>
        <taxon>Acariformes</taxon>
        <taxon>Trombidiformes</taxon>
        <taxon>Prostigmata</taxon>
        <taxon>Eupodina</taxon>
        <taxon>Eriophyoidea</taxon>
        <taxon>Phytoptidae</taxon>
        <taxon>Fragariocoptes</taxon>
    </lineage>
</organism>
<gene>
    <name evidence="20" type="primary">RIOK1</name>
    <name evidence="20" type="ORF">GZH46_00705</name>
</gene>
<feature type="compositionally biased region" description="Basic residues" evidence="18">
    <location>
        <begin position="474"/>
        <end position="504"/>
    </location>
</feature>
<dbReference type="CDD" id="cd05147">
    <property type="entry name" value="RIO1_euk"/>
    <property type="match status" value="1"/>
</dbReference>
<proteinExistence type="inferred from homology"/>
<keyword evidence="10" id="KW-0479">Metal-binding</keyword>
<evidence type="ECO:0000256" key="11">
    <source>
        <dbReference type="ARBA" id="ARBA00022741"/>
    </source>
</evidence>
<keyword evidence="14" id="KW-0067">ATP-binding</keyword>
<evidence type="ECO:0000313" key="21">
    <source>
        <dbReference type="Proteomes" id="UP000825002"/>
    </source>
</evidence>
<evidence type="ECO:0000256" key="7">
    <source>
        <dbReference type="ARBA" id="ARBA00022517"/>
    </source>
</evidence>
<dbReference type="Pfam" id="PF01163">
    <property type="entry name" value="RIO1"/>
    <property type="match status" value="2"/>
</dbReference>
<evidence type="ECO:0000256" key="12">
    <source>
        <dbReference type="ARBA" id="ARBA00022777"/>
    </source>
</evidence>
<evidence type="ECO:0000256" key="2">
    <source>
        <dbReference type="ARBA" id="ARBA00004496"/>
    </source>
</evidence>
<evidence type="ECO:0000313" key="20">
    <source>
        <dbReference type="EMBL" id="KAG9510741.1"/>
    </source>
</evidence>
<protein>
    <recommendedName>
        <fullName evidence="5">Serine/threonine-protein kinase RIO1</fullName>
        <ecNumber evidence="4">2.7.11.1</ecNumber>
    </recommendedName>
</protein>
<evidence type="ECO:0000256" key="1">
    <source>
        <dbReference type="ARBA" id="ARBA00001946"/>
    </source>
</evidence>
<keyword evidence="11" id="KW-0547">Nucleotide-binding</keyword>
<feature type="domain" description="RIO kinase" evidence="19">
    <location>
        <begin position="37"/>
        <end position="305"/>
    </location>
</feature>
<comment type="catalytic activity">
    <reaction evidence="17">
        <text>L-seryl-[protein] + ATP = O-phospho-L-seryl-[protein] + ADP + H(+)</text>
        <dbReference type="Rhea" id="RHEA:17989"/>
        <dbReference type="Rhea" id="RHEA-COMP:9863"/>
        <dbReference type="Rhea" id="RHEA-COMP:11604"/>
        <dbReference type="ChEBI" id="CHEBI:15378"/>
        <dbReference type="ChEBI" id="CHEBI:29999"/>
        <dbReference type="ChEBI" id="CHEBI:30616"/>
        <dbReference type="ChEBI" id="CHEBI:83421"/>
        <dbReference type="ChEBI" id="CHEBI:456216"/>
        <dbReference type="EC" id="2.7.11.1"/>
    </reaction>
</comment>
<keyword evidence="21" id="KW-1185">Reference proteome</keyword>
<keyword evidence="12 20" id="KW-0418">Kinase</keyword>
<name>A0ABQ7SBH7_9ACAR</name>
<evidence type="ECO:0000256" key="16">
    <source>
        <dbReference type="ARBA" id="ARBA00047899"/>
    </source>
</evidence>
<reference evidence="20 21" key="1">
    <citation type="submission" date="2020-10" db="EMBL/GenBank/DDBJ databases">
        <authorList>
            <person name="Klimov P.B."/>
            <person name="Dyachkov S.M."/>
            <person name="Chetverikov P.E."/>
        </authorList>
    </citation>
    <scope>NUCLEOTIDE SEQUENCE [LARGE SCALE GENOMIC DNA]</scope>
    <source>
        <strain evidence="20">BMOC 18-1129-001#AD2665</strain>
        <tissue evidence="20">Entire mites</tissue>
    </source>
</reference>
<keyword evidence="7" id="KW-0690">Ribosome biogenesis</keyword>
<evidence type="ECO:0000259" key="19">
    <source>
        <dbReference type="SMART" id="SM00090"/>
    </source>
</evidence>
<dbReference type="SUPFAM" id="SSF56112">
    <property type="entry name" value="Protein kinase-like (PK-like)"/>
    <property type="match status" value="1"/>
</dbReference>
<feature type="region of interest" description="Disordered" evidence="18">
    <location>
        <begin position="409"/>
        <end position="510"/>
    </location>
</feature>
<comment type="subcellular location">
    <subcellularLocation>
        <location evidence="2">Cytoplasm</location>
    </subcellularLocation>
</comment>
<dbReference type="InterPro" id="IPR000687">
    <property type="entry name" value="RIO_kinase"/>
</dbReference>
<dbReference type="PROSITE" id="PS01245">
    <property type="entry name" value="RIO1"/>
    <property type="match status" value="1"/>
</dbReference>
<evidence type="ECO:0000256" key="14">
    <source>
        <dbReference type="ARBA" id="ARBA00022840"/>
    </source>
</evidence>
<dbReference type="PANTHER" id="PTHR45723">
    <property type="entry name" value="SERINE/THREONINE-PROTEIN KINASE RIO1"/>
    <property type="match status" value="1"/>
</dbReference>
<comment type="similarity">
    <text evidence="3">Belongs to the protein kinase superfamily. RIO-type Ser/Thr kinase family.</text>
</comment>
<evidence type="ECO:0000256" key="17">
    <source>
        <dbReference type="ARBA" id="ARBA00048679"/>
    </source>
</evidence>
<feature type="non-terminal residue" evidence="20">
    <location>
        <position position="1"/>
    </location>
</feature>
<accession>A0ABQ7SBH7</accession>
<evidence type="ECO:0000256" key="4">
    <source>
        <dbReference type="ARBA" id="ARBA00012513"/>
    </source>
</evidence>
<dbReference type="EC" id="2.7.11.1" evidence="4"/>
<evidence type="ECO:0000256" key="10">
    <source>
        <dbReference type="ARBA" id="ARBA00022723"/>
    </source>
</evidence>
<dbReference type="InterPro" id="IPR018935">
    <property type="entry name" value="RIO_kinase_CS"/>
</dbReference>
<dbReference type="EMBL" id="JAIFTH010000083">
    <property type="protein sequence ID" value="KAG9510741.1"/>
    <property type="molecule type" value="Genomic_DNA"/>
</dbReference>
<evidence type="ECO:0000256" key="5">
    <source>
        <dbReference type="ARBA" id="ARBA00016038"/>
    </source>
</evidence>
<dbReference type="PIRSF" id="PIRSF038147">
    <property type="entry name" value="Ser/Thr_PK_RIO1"/>
    <property type="match status" value="1"/>
</dbReference>
<evidence type="ECO:0000256" key="15">
    <source>
        <dbReference type="ARBA" id="ARBA00022842"/>
    </source>
</evidence>
<evidence type="ECO:0000256" key="8">
    <source>
        <dbReference type="ARBA" id="ARBA00022527"/>
    </source>
</evidence>
<evidence type="ECO:0000256" key="9">
    <source>
        <dbReference type="ARBA" id="ARBA00022679"/>
    </source>
</evidence>
<comment type="catalytic activity">
    <reaction evidence="16">
        <text>L-threonyl-[protein] + ATP = O-phospho-L-threonyl-[protein] + ADP + H(+)</text>
        <dbReference type="Rhea" id="RHEA:46608"/>
        <dbReference type="Rhea" id="RHEA-COMP:11060"/>
        <dbReference type="Rhea" id="RHEA-COMP:11605"/>
        <dbReference type="ChEBI" id="CHEBI:15378"/>
        <dbReference type="ChEBI" id="CHEBI:30013"/>
        <dbReference type="ChEBI" id="CHEBI:30616"/>
        <dbReference type="ChEBI" id="CHEBI:61977"/>
        <dbReference type="ChEBI" id="CHEBI:456216"/>
        <dbReference type="EC" id="2.7.11.1"/>
    </reaction>
</comment>
<sequence length="510" mass="58639">MDHRIRQDADYPVNNTTANHLKRTEKRLDSLRFRIKDKSDRATVEQVLDPRTIRILSKIINRENSPISEIHGCVSTGKEANVYHATSVDGKDRVIKIYKTSILVFRDRDKYVQGEFRFRRGYCKGNPRKMVQTWAEKEYRNLLRLRAAALPCPEPHYLKNHILIMDMIGKDGLPAPLLKNATFDSEINAAIETARSESSDDTNIDSNAIAADTVSSIYSSLYLKLLVIMRRMFHECRLVHADLSEFNMLYMDGEIYIIDVSQSVEHDHVMALEFLRKDCYNVNDYFRKRGIPTLTTRELFDFITDPNITKDNINEYLNRLNEIASSRTMEALSEQEKIDEEVFKSAYIPKRLDDVIDFEKDVAMAKEMGNEASRDLLYPTLTGMKSDLSGARLKPGLLEETTEKIQNLHIKESEDDSDDAPYATTSGGSDESSEESSGGDETDGDQSNEETTEDNNRRRFNSSARPKDEDAEAKRKRKKAIKLAQRHKRENKKVPKHVKKRRAKLASERK</sequence>
<dbReference type="Gene3D" id="1.10.510.10">
    <property type="entry name" value="Transferase(Phosphotransferase) domain 1"/>
    <property type="match status" value="1"/>
</dbReference>
<comment type="caution">
    <text evidence="20">The sequence shown here is derived from an EMBL/GenBank/DDBJ whole genome shotgun (WGS) entry which is preliminary data.</text>
</comment>
<comment type="cofactor">
    <cofactor evidence="1">
        <name>Mg(2+)</name>
        <dbReference type="ChEBI" id="CHEBI:18420"/>
    </cofactor>
</comment>
<evidence type="ECO:0000256" key="18">
    <source>
        <dbReference type="SAM" id="MobiDB-lite"/>
    </source>
</evidence>
<feature type="compositionally biased region" description="Acidic residues" evidence="18">
    <location>
        <begin position="431"/>
        <end position="453"/>
    </location>
</feature>
<dbReference type="InterPro" id="IPR018934">
    <property type="entry name" value="RIO_dom"/>
</dbReference>
<keyword evidence="8" id="KW-0723">Serine/threonine-protein kinase</keyword>
<dbReference type="InterPro" id="IPR017407">
    <property type="entry name" value="Ser/Thr_kinase_Rio1"/>
</dbReference>
<keyword evidence="6" id="KW-0963">Cytoplasm</keyword>